<dbReference type="EC" id="2.4.-.-" evidence="2"/>
<evidence type="ECO:0000259" key="1">
    <source>
        <dbReference type="Pfam" id="PF00535"/>
    </source>
</evidence>
<dbReference type="CDD" id="cd00761">
    <property type="entry name" value="Glyco_tranf_GTA_type"/>
    <property type="match status" value="1"/>
</dbReference>
<name>A0ABV5GZ53_9FLAO</name>
<dbReference type="RefSeq" id="WP_290273012.1">
    <property type="nucleotide sequence ID" value="NZ_JAUFQP010000013.1"/>
</dbReference>
<reference evidence="2 3" key="1">
    <citation type="submission" date="2024-09" db="EMBL/GenBank/DDBJ databases">
        <authorList>
            <person name="Sun Q."/>
            <person name="Mori K."/>
        </authorList>
    </citation>
    <scope>NUCLEOTIDE SEQUENCE [LARGE SCALE GENOMIC DNA]</scope>
    <source>
        <strain evidence="2 3">CECT 8300</strain>
    </source>
</reference>
<dbReference type="Gene3D" id="3.90.550.10">
    <property type="entry name" value="Spore Coat Polysaccharide Biosynthesis Protein SpsA, Chain A"/>
    <property type="match status" value="1"/>
</dbReference>
<keyword evidence="2" id="KW-0808">Transferase</keyword>
<organism evidence="2 3">
    <name type="scientific">Algibacter miyuki</name>
    <dbReference type="NCBI Taxonomy" id="1306933"/>
    <lineage>
        <taxon>Bacteria</taxon>
        <taxon>Pseudomonadati</taxon>
        <taxon>Bacteroidota</taxon>
        <taxon>Flavobacteriia</taxon>
        <taxon>Flavobacteriales</taxon>
        <taxon>Flavobacteriaceae</taxon>
        <taxon>Algibacter</taxon>
    </lineage>
</organism>
<dbReference type="Pfam" id="PF00535">
    <property type="entry name" value="Glycos_transf_2"/>
    <property type="match status" value="1"/>
</dbReference>
<gene>
    <name evidence="2" type="ORF">ACFFU1_08455</name>
</gene>
<dbReference type="PANTHER" id="PTHR22916:SF3">
    <property type="entry name" value="UDP-GLCNAC:BETAGAL BETA-1,3-N-ACETYLGLUCOSAMINYLTRANSFERASE-LIKE PROTEIN 1"/>
    <property type="match status" value="1"/>
</dbReference>
<dbReference type="PANTHER" id="PTHR22916">
    <property type="entry name" value="GLYCOSYLTRANSFERASE"/>
    <property type="match status" value="1"/>
</dbReference>
<dbReference type="SUPFAM" id="SSF53448">
    <property type="entry name" value="Nucleotide-diphospho-sugar transferases"/>
    <property type="match status" value="1"/>
</dbReference>
<dbReference type="Proteomes" id="UP001589590">
    <property type="component" value="Unassembled WGS sequence"/>
</dbReference>
<comment type="caution">
    <text evidence="2">The sequence shown here is derived from an EMBL/GenBank/DDBJ whole genome shotgun (WGS) entry which is preliminary data.</text>
</comment>
<dbReference type="InterPro" id="IPR029044">
    <property type="entry name" value="Nucleotide-diphossugar_trans"/>
</dbReference>
<protein>
    <submittedName>
        <fullName evidence="2">Glycosyltransferase</fullName>
        <ecNumber evidence="2">2.4.-.-</ecNumber>
    </submittedName>
</protein>
<keyword evidence="2" id="KW-0328">Glycosyltransferase</keyword>
<feature type="domain" description="Glycosyltransferase 2-like" evidence="1">
    <location>
        <begin position="4"/>
        <end position="130"/>
    </location>
</feature>
<evidence type="ECO:0000313" key="3">
    <source>
        <dbReference type="Proteomes" id="UP001589590"/>
    </source>
</evidence>
<dbReference type="InterPro" id="IPR001173">
    <property type="entry name" value="Glyco_trans_2-like"/>
</dbReference>
<proteinExistence type="predicted"/>
<dbReference type="EMBL" id="JBHMFA010000005">
    <property type="protein sequence ID" value="MFB9104928.1"/>
    <property type="molecule type" value="Genomic_DNA"/>
</dbReference>
<keyword evidence="3" id="KW-1185">Reference proteome</keyword>
<evidence type="ECO:0000313" key="2">
    <source>
        <dbReference type="EMBL" id="MFB9104928.1"/>
    </source>
</evidence>
<dbReference type="GO" id="GO:0016757">
    <property type="term" value="F:glycosyltransferase activity"/>
    <property type="evidence" value="ECO:0007669"/>
    <property type="project" value="UniProtKB-KW"/>
</dbReference>
<accession>A0ABV5GZ53</accession>
<sequence length="341" mass="39327">MKLSIILPVYNVEKYIVKCLESIYFQDVSTNDYEVIIIDDGTKDKSMELIKEFSKKYNNIIVHHQENKGLANARNKGIGLAKGDYIYFLDSDDYIKGGVLSTIMSTIDLYDLDVLTFNSKSINYSDILDSLEITQNKNFNVNVETGVEYISGRSYKNEVWWYVVKKSFLEDLNISFSEGTYVEDGIFTANVLLNAKRIAHIPLDMHRYVQRPQSIMSKKTPRHYHKMAVDMVNVAITFKPLLDSLEPTSEMQVKAYNRLKVRQESYVFFGLLRMLSSNIRLKEVKLILNEVRKAKAYPLTVFAGHEYSGATYKALSFVFSKKKLFCLVFRIANPVLRKRAS</sequence>